<dbReference type="GO" id="GO:0046872">
    <property type="term" value="F:metal ion binding"/>
    <property type="evidence" value="ECO:0007669"/>
    <property type="project" value="UniProtKB-KW"/>
</dbReference>
<keyword evidence="7" id="KW-0540">Nuclease</keyword>
<comment type="similarity">
    <text evidence="3">Belongs to the LCL3 family.</text>
</comment>
<evidence type="ECO:0000256" key="7">
    <source>
        <dbReference type="ARBA" id="ARBA00022722"/>
    </source>
</evidence>
<dbReference type="PANTHER" id="PTHR12302:SF3">
    <property type="entry name" value="SERINE_THREONINE-PROTEIN KINASE 31"/>
    <property type="match status" value="1"/>
</dbReference>
<keyword evidence="14" id="KW-0472">Membrane</keyword>
<dbReference type="PANTHER" id="PTHR12302">
    <property type="entry name" value="EBNA2 BINDING PROTEIN P100"/>
    <property type="match status" value="1"/>
</dbReference>
<evidence type="ECO:0000256" key="8">
    <source>
        <dbReference type="ARBA" id="ARBA00022723"/>
    </source>
</evidence>
<evidence type="ECO:0000256" key="12">
    <source>
        <dbReference type="ARBA" id="ARBA00022989"/>
    </source>
</evidence>
<dbReference type="InterPro" id="IPR035437">
    <property type="entry name" value="SNase_OB-fold_sf"/>
</dbReference>
<gene>
    <name evidence="17" type="ORF">NKR23_g8862</name>
</gene>
<dbReference type="Proteomes" id="UP001174694">
    <property type="component" value="Unassembled WGS sequence"/>
</dbReference>
<evidence type="ECO:0000256" key="11">
    <source>
        <dbReference type="ARBA" id="ARBA00022837"/>
    </source>
</evidence>
<keyword evidence="6" id="KW-0812">Transmembrane</keyword>
<evidence type="ECO:0000256" key="9">
    <source>
        <dbReference type="ARBA" id="ARBA00022759"/>
    </source>
</evidence>
<keyword evidence="8" id="KW-0479">Metal-binding</keyword>
<keyword evidence="9" id="KW-0255">Endonuclease</keyword>
<proteinExistence type="inferred from homology"/>
<evidence type="ECO:0000256" key="4">
    <source>
        <dbReference type="ARBA" id="ARBA00013404"/>
    </source>
</evidence>
<comment type="subcellular location">
    <subcellularLocation>
        <location evidence="1">Membrane</location>
        <topology evidence="1">Single-pass membrane protein</topology>
    </subcellularLocation>
    <subcellularLocation>
        <location evidence="2">Mitochondrion</location>
    </subcellularLocation>
</comment>
<evidence type="ECO:0000313" key="18">
    <source>
        <dbReference type="Proteomes" id="UP001174694"/>
    </source>
</evidence>
<sequence length="317" mass="34975">MPWPFTPSGSSGSGKDDKSGSASGSDASSSSSSSKTPSPPLPPTESSKKPISWNDSLNAVDWEHFKEPRNWIPTVLVTATALASLQIYRSYLRRIPGADHIQPGFFRRRSLLGRVTSVGDGDNFHLFHTPGGRLAGWGWLRKIPTEKKELKGRTIPIRIAGIDAPEGAHFGRPAQPFAAEALQWLSSYILHRPVRAYIYKRDQYERVVATVFVRRALGLVRRDVGLEMLRRGLATTYEAKSGAEFGGPAVEQKYRAAEAEARSKGRGMWKALEQAGKKKGLLGLWGEEVVFETPREFKTRVMNEAEKSGKGGDQKTP</sequence>
<feature type="compositionally biased region" description="Low complexity" evidence="15">
    <location>
        <begin position="20"/>
        <end position="36"/>
    </location>
</feature>
<keyword evidence="10" id="KW-0378">Hydrolase</keyword>
<name>A0AA38RHF1_9PEZI</name>
<keyword evidence="12" id="KW-1133">Transmembrane helix</keyword>
<protein>
    <recommendedName>
        <fullName evidence="4">Probable endonuclease LCL3</fullName>
    </recommendedName>
    <alternativeName>
        <fullName evidence="5">Probable endonuclease lcl3</fullName>
    </alternativeName>
</protein>
<organism evidence="17 18">
    <name type="scientific">Pleurostoma richardsiae</name>
    <dbReference type="NCBI Taxonomy" id="41990"/>
    <lineage>
        <taxon>Eukaryota</taxon>
        <taxon>Fungi</taxon>
        <taxon>Dikarya</taxon>
        <taxon>Ascomycota</taxon>
        <taxon>Pezizomycotina</taxon>
        <taxon>Sordariomycetes</taxon>
        <taxon>Sordariomycetidae</taxon>
        <taxon>Calosphaeriales</taxon>
        <taxon>Pleurostomataceae</taxon>
        <taxon>Pleurostoma</taxon>
    </lineage>
</organism>
<dbReference type="Pfam" id="PF00565">
    <property type="entry name" value="SNase"/>
    <property type="match status" value="1"/>
</dbReference>
<keyword evidence="18" id="KW-1185">Reference proteome</keyword>
<evidence type="ECO:0000313" key="17">
    <source>
        <dbReference type="EMBL" id="KAJ9137850.1"/>
    </source>
</evidence>
<evidence type="ECO:0000256" key="6">
    <source>
        <dbReference type="ARBA" id="ARBA00022692"/>
    </source>
</evidence>
<dbReference type="GO" id="GO:0016020">
    <property type="term" value="C:membrane"/>
    <property type="evidence" value="ECO:0007669"/>
    <property type="project" value="UniProtKB-SubCell"/>
</dbReference>
<dbReference type="SMART" id="SM00318">
    <property type="entry name" value="SNc"/>
    <property type="match status" value="1"/>
</dbReference>
<dbReference type="AlphaFoldDB" id="A0AA38RHF1"/>
<accession>A0AA38RHF1</accession>
<feature type="domain" description="TNase-like" evidence="16">
    <location>
        <begin position="109"/>
        <end position="271"/>
    </location>
</feature>
<evidence type="ECO:0000256" key="5">
    <source>
        <dbReference type="ARBA" id="ARBA00014651"/>
    </source>
</evidence>
<dbReference type="GO" id="GO:0004519">
    <property type="term" value="F:endonuclease activity"/>
    <property type="evidence" value="ECO:0007669"/>
    <property type="project" value="UniProtKB-KW"/>
</dbReference>
<dbReference type="Gene3D" id="2.40.50.90">
    <property type="match status" value="1"/>
</dbReference>
<evidence type="ECO:0000256" key="13">
    <source>
        <dbReference type="ARBA" id="ARBA00023128"/>
    </source>
</evidence>
<reference evidence="17" key="1">
    <citation type="submission" date="2022-07" db="EMBL/GenBank/DDBJ databases">
        <title>Fungi with potential for degradation of polypropylene.</title>
        <authorList>
            <person name="Gostincar C."/>
        </authorList>
    </citation>
    <scope>NUCLEOTIDE SEQUENCE</scope>
    <source>
        <strain evidence="17">EXF-13308</strain>
    </source>
</reference>
<evidence type="ECO:0000256" key="3">
    <source>
        <dbReference type="ARBA" id="ARBA00005435"/>
    </source>
</evidence>
<evidence type="ECO:0000256" key="2">
    <source>
        <dbReference type="ARBA" id="ARBA00004173"/>
    </source>
</evidence>
<dbReference type="GO" id="GO:0016787">
    <property type="term" value="F:hydrolase activity"/>
    <property type="evidence" value="ECO:0007669"/>
    <property type="project" value="UniProtKB-KW"/>
</dbReference>
<comment type="caution">
    <text evidence="17">The sequence shown here is derived from an EMBL/GenBank/DDBJ whole genome shotgun (WGS) entry which is preliminary data.</text>
</comment>
<evidence type="ECO:0000256" key="1">
    <source>
        <dbReference type="ARBA" id="ARBA00004167"/>
    </source>
</evidence>
<feature type="region of interest" description="Disordered" evidence="15">
    <location>
        <begin position="1"/>
        <end position="52"/>
    </location>
</feature>
<keyword evidence="11" id="KW-0106">Calcium</keyword>
<feature type="compositionally biased region" description="Low complexity" evidence="15">
    <location>
        <begin position="1"/>
        <end position="10"/>
    </location>
</feature>
<dbReference type="SUPFAM" id="SSF50199">
    <property type="entry name" value="Staphylococcal nuclease"/>
    <property type="match status" value="1"/>
</dbReference>
<evidence type="ECO:0000256" key="10">
    <source>
        <dbReference type="ARBA" id="ARBA00022801"/>
    </source>
</evidence>
<dbReference type="EMBL" id="JANBVO010000032">
    <property type="protein sequence ID" value="KAJ9137850.1"/>
    <property type="molecule type" value="Genomic_DNA"/>
</dbReference>
<dbReference type="GO" id="GO:0005739">
    <property type="term" value="C:mitochondrion"/>
    <property type="evidence" value="ECO:0007669"/>
    <property type="project" value="UniProtKB-SubCell"/>
</dbReference>
<evidence type="ECO:0000256" key="14">
    <source>
        <dbReference type="ARBA" id="ARBA00023136"/>
    </source>
</evidence>
<dbReference type="InterPro" id="IPR016071">
    <property type="entry name" value="Staphylococal_nuclease_OB-fold"/>
</dbReference>
<keyword evidence="13" id="KW-0496">Mitochondrion</keyword>
<evidence type="ECO:0000259" key="16">
    <source>
        <dbReference type="PROSITE" id="PS50830"/>
    </source>
</evidence>
<dbReference type="FunFam" id="2.40.50.90:FF:000029">
    <property type="entry name" value="Probable endonuclease lcl3"/>
    <property type="match status" value="1"/>
</dbReference>
<dbReference type="PROSITE" id="PS50830">
    <property type="entry name" value="TNASE_3"/>
    <property type="match status" value="1"/>
</dbReference>
<evidence type="ECO:0000256" key="15">
    <source>
        <dbReference type="SAM" id="MobiDB-lite"/>
    </source>
</evidence>